<dbReference type="RefSeq" id="WP_152727880.1">
    <property type="nucleotide sequence ID" value="NZ_JAABOZ010000001.1"/>
</dbReference>
<name>A0A7K3WIR3_9ACTN</name>
<dbReference type="GO" id="GO:0016616">
    <property type="term" value="F:oxidoreductase activity, acting on the CH-OH group of donors, NAD or NADP as acceptor"/>
    <property type="evidence" value="ECO:0007669"/>
    <property type="project" value="UniProtKB-ARBA"/>
</dbReference>
<dbReference type="Gene3D" id="3.40.50.720">
    <property type="entry name" value="NAD(P)-binding Rossmann-like Domain"/>
    <property type="match status" value="1"/>
</dbReference>
<dbReference type="SUPFAM" id="SSF51735">
    <property type="entry name" value="NAD(P)-binding Rossmann-fold domains"/>
    <property type="match status" value="1"/>
</dbReference>
<dbReference type="Proteomes" id="UP000470470">
    <property type="component" value="Unassembled WGS sequence"/>
</dbReference>
<evidence type="ECO:0000256" key="2">
    <source>
        <dbReference type="ARBA" id="ARBA00023002"/>
    </source>
</evidence>
<dbReference type="FunFam" id="3.40.50.720:FF:000084">
    <property type="entry name" value="Short-chain dehydrogenase reductase"/>
    <property type="match status" value="1"/>
</dbReference>
<keyword evidence="5" id="KW-1185">Reference proteome</keyword>
<evidence type="ECO:0000259" key="3">
    <source>
        <dbReference type="SMART" id="SM00822"/>
    </source>
</evidence>
<dbReference type="InterPro" id="IPR002347">
    <property type="entry name" value="SDR_fam"/>
</dbReference>
<feature type="domain" description="Ketoreductase" evidence="3">
    <location>
        <begin position="6"/>
        <end position="186"/>
    </location>
</feature>
<reference evidence="4 5" key="1">
    <citation type="submission" date="2020-02" db="EMBL/GenBank/DDBJ databases">
        <title>The whole genome sequence of CPCC 205119.</title>
        <authorList>
            <person name="Jiang Z."/>
        </authorList>
    </citation>
    <scope>NUCLEOTIDE SEQUENCE [LARGE SCALE GENOMIC DNA]</scope>
    <source>
        <strain evidence="4 5">CPCC 205119</strain>
    </source>
</reference>
<evidence type="ECO:0000313" key="4">
    <source>
        <dbReference type="EMBL" id="NEL55403.1"/>
    </source>
</evidence>
<dbReference type="EMBL" id="JAAGWK010000022">
    <property type="protein sequence ID" value="NEL55403.1"/>
    <property type="molecule type" value="Genomic_DNA"/>
</dbReference>
<dbReference type="AlphaFoldDB" id="A0A7K3WIR3"/>
<dbReference type="SMART" id="SM00822">
    <property type="entry name" value="PKS_KR"/>
    <property type="match status" value="1"/>
</dbReference>
<accession>A0A7K3WIR3</accession>
<dbReference type="PANTHER" id="PTHR42760:SF40">
    <property type="entry name" value="3-OXOACYL-[ACYL-CARRIER-PROTEIN] REDUCTASE, CHLOROPLASTIC"/>
    <property type="match status" value="1"/>
</dbReference>
<dbReference type="InterPro" id="IPR057326">
    <property type="entry name" value="KR_dom"/>
</dbReference>
<evidence type="ECO:0000256" key="1">
    <source>
        <dbReference type="ARBA" id="ARBA00006484"/>
    </source>
</evidence>
<comment type="caution">
    <text evidence="4">The sequence shown here is derived from an EMBL/GenBank/DDBJ whole genome shotgun (WGS) entry which is preliminary data.</text>
</comment>
<dbReference type="GO" id="GO:0030497">
    <property type="term" value="P:fatty acid elongation"/>
    <property type="evidence" value="ECO:0007669"/>
    <property type="project" value="TreeGrafter"/>
</dbReference>
<dbReference type="PRINTS" id="PR00081">
    <property type="entry name" value="GDHRDH"/>
</dbReference>
<dbReference type="InterPro" id="IPR036291">
    <property type="entry name" value="NAD(P)-bd_dom_sf"/>
</dbReference>
<keyword evidence="2" id="KW-0560">Oxidoreductase</keyword>
<proteinExistence type="inferred from homology"/>
<gene>
    <name evidence="4" type="ORF">G1H19_15550</name>
</gene>
<organism evidence="4 5">
    <name type="scientific">Goekera deserti</name>
    <dbReference type="NCBI Taxonomy" id="2497753"/>
    <lineage>
        <taxon>Bacteria</taxon>
        <taxon>Bacillati</taxon>
        <taxon>Actinomycetota</taxon>
        <taxon>Actinomycetes</taxon>
        <taxon>Geodermatophilales</taxon>
        <taxon>Geodermatophilaceae</taxon>
        <taxon>Goekera</taxon>
    </lineage>
</organism>
<sequence length="250" mass="24635">MPQQGRVALVTGGAGGIGAATAHRLARDGASVAVLDLDADGAAAVAGDLPHGGLGLRCDITDPDSVAAAVGAVLQRYGRVDVLVNNAGMLRNADLLDMPGDVWAAVLAANLTGPFTVTQAVVAHMAAAGYGRIVFVTSLAALGNPGQANYAAAKAGAAGLARTVALELGARGVTSNVVAPGYVRTAMLRDGLAARGRTVTEFEAGAAGQLAVGRIGEPADIAAAVAFFALPEAGFVTGQTLYVTGHPSGG</sequence>
<dbReference type="PRINTS" id="PR00080">
    <property type="entry name" value="SDRFAMILY"/>
</dbReference>
<comment type="similarity">
    <text evidence="1">Belongs to the short-chain dehydrogenases/reductases (SDR) family.</text>
</comment>
<evidence type="ECO:0000313" key="5">
    <source>
        <dbReference type="Proteomes" id="UP000470470"/>
    </source>
</evidence>
<dbReference type="PANTHER" id="PTHR42760">
    <property type="entry name" value="SHORT-CHAIN DEHYDROGENASES/REDUCTASES FAMILY MEMBER"/>
    <property type="match status" value="1"/>
</dbReference>
<protein>
    <submittedName>
        <fullName evidence="4">SDR family oxidoreductase</fullName>
    </submittedName>
</protein>
<dbReference type="Pfam" id="PF13561">
    <property type="entry name" value="adh_short_C2"/>
    <property type="match status" value="1"/>
</dbReference>